<name>A0A6M3LUC2_9ZZZZ</name>
<dbReference type="AlphaFoldDB" id="A0A6M3LUC2"/>
<proteinExistence type="predicted"/>
<reference evidence="1" key="1">
    <citation type="submission" date="2020-03" db="EMBL/GenBank/DDBJ databases">
        <title>The deep terrestrial virosphere.</title>
        <authorList>
            <person name="Holmfeldt K."/>
            <person name="Nilsson E."/>
            <person name="Simone D."/>
            <person name="Lopez-Fernandez M."/>
            <person name="Wu X."/>
            <person name="de Brujin I."/>
            <person name="Lundin D."/>
            <person name="Andersson A."/>
            <person name="Bertilsson S."/>
            <person name="Dopson M."/>
        </authorList>
    </citation>
    <scope>NUCLEOTIDE SEQUENCE</scope>
    <source>
        <strain evidence="1">MM415B06637</strain>
    </source>
</reference>
<accession>A0A6M3LUC2</accession>
<evidence type="ECO:0000313" key="1">
    <source>
        <dbReference type="EMBL" id="QJA97144.1"/>
    </source>
</evidence>
<dbReference type="EMBL" id="MT143466">
    <property type="protein sequence ID" value="QJA97144.1"/>
    <property type="molecule type" value="Genomic_DNA"/>
</dbReference>
<protein>
    <submittedName>
        <fullName evidence="1">Uncharacterized protein</fullName>
    </submittedName>
</protein>
<organism evidence="1">
    <name type="scientific">viral metagenome</name>
    <dbReference type="NCBI Taxonomy" id="1070528"/>
    <lineage>
        <taxon>unclassified sequences</taxon>
        <taxon>metagenomes</taxon>
        <taxon>organismal metagenomes</taxon>
    </lineage>
</organism>
<sequence>MADKAIPTSATCYHERDKSGRWWVIWSGDFSQDESGRMEHPESWALEEAYKAEIYIKRGSMKCHKIYKENCLSVATEIEEIRLRYILDLPLYKVLAERWCDLNGYKLGGYLGDLHWGSTS</sequence>
<gene>
    <name evidence="1" type="ORF">MM415B06637_0008</name>
</gene>